<keyword evidence="1" id="KW-0812">Transmembrane</keyword>
<feature type="transmembrane region" description="Helical" evidence="1">
    <location>
        <begin position="112"/>
        <end position="129"/>
    </location>
</feature>
<dbReference type="KEGG" id="ceu:A7L45_08145"/>
<proteinExistence type="predicted"/>
<dbReference type="Proteomes" id="UP000182569">
    <property type="component" value="Chromosome"/>
</dbReference>
<feature type="transmembrane region" description="Helical" evidence="1">
    <location>
        <begin position="47"/>
        <end position="65"/>
    </location>
</feature>
<protein>
    <submittedName>
        <fullName evidence="2">Uncharacterized protein</fullName>
    </submittedName>
</protein>
<organism evidence="2 3">
    <name type="scientific">Clostridium estertheticum subsp. estertheticum</name>
    <dbReference type="NCBI Taxonomy" id="1552"/>
    <lineage>
        <taxon>Bacteria</taxon>
        <taxon>Bacillati</taxon>
        <taxon>Bacillota</taxon>
        <taxon>Clostridia</taxon>
        <taxon>Eubacteriales</taxon>
        <taxon>Clostridiaceae</taxon>
        <taxon>Clostridium</taxon>
    </lineage>
</organism>
<reference evidence="3" key="1">
    <citation type="journal article" date="2016" name="Front. Microbiol.">
        <title>Complete Genome Sequence of Clostridium estertheticum DSM 8809, a Microbe Identified in Spoiled Vacuum Packed Beef.</title>
        <authorList>
            <person name="Yu Z."/>
            <person name="Gunn L."/>
            <person name="Brennan E."/>
            <person name="Reid R."/>
            <person name="Wall P.G."/>
            <person name="Gaora O.P."/>
            <person name="Hurley D."/>
            <person name="Bolton D."/>
            <person name="Fanning S."/>
        </authorList>
    </citation>
    <scope>NUCLEOTIDE SEQUENCE [LARGE SCALE GENOMIC DNA]</scope>
    <source>
        <strain evidence="3">DSM 8809</strain>
    </source>
</reference>
<sequence length="132" mass="15133">MSGSWNYGLNYINKGISCLKQTLHDSKMIIKGDGNENVELISSMFKFLVPFLMVFFSVQIILYVVDDKFNIFTPLQKFIKKSSKENLIRIFVFIISLGLFLLIGNYITPNDFEFGILAGGYYGIVFTILPRH</sequence>
<dbReference type="AlphaFoldDB" id="A0A1J0GF90"/>
<accession>A0A1J0GF90</accession>
<gene>
    <name evidence="2" type="ORF">A7L45_08145</name>
</gene>
<feature type="transmembrane region" description="Helical" evidence="1">
    <location>
        <begin position="86"/>
        <end position="106"/>
    </location>
</feature>
<evidence type="ECO:0000313" key="3">
    <source>
        <dbReference type="Proteomes" id="UP000182569"/>
    </source>
</evidence>
<keyword evidence="1" id="KW-0472">Membrane</keyword>
<keyword evidence="1" id="KW-1133">Transmembrane helix</keyword>
<name>A0A1J0GF90_9CLOT</name>
<keyword evidence="3" id="KW-1185">Reference proteome</keyword>
<dbReference type="EMBL" id="CP015756">
    <property type="protein sequence ID" value="APC40041.1"/>
    <property type="molecule type" value="Genomic_DNA"/>
</dbReference>
<evidence type="ECO:0000313" key="2">
    <source>
        <dbReference type="EMBL" id="APC40041.1"/>
    </source>
</evidence>
<evidence type="ECO:0000256" key="1">
    <source>
        <dbReference type="SAM" id="Phobius"/>
    </source>
</evidence>